<dbReference type="OrthoDB" id="1387301at2"/>
<feature type="signal peptide" evidence="1">
    <location>
        <begin position="1"/>
        <end position="20"/>
    </location>
</feature>
<dbReference type="InterPro" id="IPR011990">
    <property type="entry name" value="TPR-like_helical_dom_sf"/>
</dbReference>
<evidence type="ECO:0000313" key="2">
    <source>
        <dbReference type="EMBL" id="BBL04722.1"/>
    </source>
</evidence>
<gene>
    <name evidence="2" type="ORF">A5CBH24_20350</name>
</gene>
<evidence type="ECO:0008006" key="4">
    <source>
        <dbReference type="Google" id="ProtNLM"/>
    </source>
</evidence>
<reference evidence="3" key="1">
    <citation type="submission" date="2019-06" db="EMBL/GenBank/DDBJ databases">
        <title>Alistipes onderdonkii subsp. vulgaris subsp. nov., Alistipes dispar sp. nov. and Alistipes communis sp. nov., isolated from human faeces, and creation of Alistipes onderdonkii subsp. onderdonkii subsp. nov.</title>
        <authorList>
            <person name="Sakamoto M."/>
            <person name="Ikeyama N."/>
            <person name="Ogata Y."/>
            <person name="Suda W."/>
            <person name="Iino T."/>
            <person name="Hattori M."/>
            <person name="Ohkuma M."/>
        </authorList>
    </citation>
    <scope>NUCLEOTIDE SEQUENCE [LARGE SCALE GENOMIC DNA]</scope>
    <source>
        <strain evidence="3">5CBH24</strain>
    </source>
</reference>
<dbReference type="Proteomes" id="UP000318946">
    <property type="component" value="Chromosome"/>
</dbReference>
<dbReference type="Pfam" id="PF12741">
    <property type="entry name" value="SusD-like"/>
    <property type="match status" value="1"/>
</dbReference>
<name>A0A4Y1WV44_9BACT</name>
<evidence type="ECO:0000256" key="1">
    <source>
        <dbReference type="SAM" id="SignalP"/>
    </source>
</evidence>
<dbReference type="EMBL" id="AP019735">
    <property type="protein sequence ID" value="BBL04722.1"/>
    <property type="molecule type" value="Genomic_DNA"/>
</dbReference>
<protein>
    <recommendedName>
        <fullName evidence="4">SusD/RagB family nutrient-binding outer membrane lipoprotein</fullName>
    </recommendedName>
</protein>
<evidence type="ECO:0000313" key="3">
    <source>
        <dbReference type="Proteomes" id="UP000318946"/>
    </source>
</evidence>
<feature type="chain" id="PRO_5021402087" description="SusD/RagB family nutrient-binding outer membrane lipoprotein" evidence="1">
    <location>
        <begin position="21"/>
        <end position="525"/>
    </location>
</feature>
<dbReference type="KEGG" id="acou:A5CBH24_20350"/>
<dbReference type="InterPro" id="IPR024302">
    <property type="entry name" value="SusD-like"/>
</dbReference>
<keyword evidence="1" id="KW-0732">Signal</keyword>
<organism evidence="2 3">
    <name type="scientific">Alistipes communis</name>
    <dbReference type="NCBI Taxonomy" id="2585118"/>
    <lineage>
        <taxon>Bacteria</taxon>
        <taxon>Pseudomonadati</taxon>
        <taxon>Bacteroidota</taxon>
        <taxon>Bacteroidia</taxon>
        <taxon>Bacteroidales</taxon>
        <taxon>Rikenellaceae</taxon>
        <taxon>Alistipes</taxon>
    </lineage>
</organism>
<dbReference type="PROSITE" id="PS51257">
    <property type="entry name" value="PROKAR_LIPOPROTEIN"/>
    <property type="match status" value="1"/>
</dbReference>
<dbReference type="RefSeq" id="WP_141413084.1">
    <property type="nucleotide sequence ID" value="NZ_AP019735.1"/>
</dbReference>
<dbReference type="GeneID" id="78342752"/>
<dbReference type="AlphaFoldDB" id="A0A4Y1WV44"/>
<dbReference type="Gene3D" id="1.25.40.390">
    <property type="match status" value="1"/>
</dbReference>
<accession>A0A4Y1WV44</accession>
<keyword evidence="3" id="KW-1185">Reference proteome</keyword>
<sequence length="525" mass="58469">MKTTYNKICFGICLLGGALAGSCTGDYMDYNRNWAEVSPEETERDEYLVSSLLGGMQSNVIPVEEHLNQFTECLMGGVWGGYFADSQVWANSFSYFNPSQDWLGKMYLEIIPNVYSNWLSLQAATKDETILAVGQIVKAAAFQRVTDTYGPIPYSRIGSDGKVTAPLDTQREVYEKIFEELDAAVATLTEHRTSSISAAADKVYSGDIEKWIKFANSLKLRMAMRLVYAAPATAEQRAKEAVDTTDGKLGVMTSNDDNAQLSGINVNPFYKVAYEYNGGETRISADLLNYMKSWNDPRISAYAKKSTFTDAVNDYWGLRIGNEYPITSGQAYSNLNIGQSDPLLWMNVSEVMFLRAEASLYGWDTGDTAENFYRRGVELSFAKWNAGDAASYLSSQNRVGAYNDPKGQYAFVPDTKCVPAWNSLDPELQLEQIITQKWIANFPLGHEAWAEFRRTGYPKLAAAPVNRSGGDVADGKFARRLIYPSDEYKTNGVNLNRAVGKDLSNGGDRLSTHVWWDCNPKLVNE</sequence>
<dbReference type="SUPFAM" id="SSF48452">
    <property type="entry name" value="TPR-like"/>
    <property type="match status" value="1"/>
</dbReference>
<proteinExistence type="predicted"/>